<dbReference type="NCBIfam" id="TIGR00861">
    <property type="entry name" value="MIP"/>
    <property type="match status" value="1"/>
</dbReference>
<dbReference type="PROSITE" id="PS00221">
    <property type="entry name" value="MIP"/>
    <property type="match status" value="1"/>
</dbReference>
<dbReference type="Proteomes" id="UP000663879">
    <property type="component" value="Unassembled WGS sequence"/>
</dbReference>
<dbReference type="Pfam" id="PF00230">
    <property type="entry name" value="MIP"/>
    <property type="match status" value="1"/>
</dbReference>
<dbReference type="GO" id="GO:0016323">
    <property type="term" value="C:basolateral plasma membrane"/>
    <property type="evidence" value="ECO:0007669"/>
    <property type="project" value="TreeGrafter"/>
</dbReference>
<dbReference type="AlphaFoldDB" id="A0A813WMQ0"/>
<protein>
    <recommendedName>
        <fullName evidence="11">Aquaporin</fullName>
    </recommendedName>
</protein>
<dbReference type="GO" id="GO:0015250">
    <property type="term" value="F:water channel activity"/>
    <property type="evidence" value="ECO:0007669"/>
    <property type="project" value="TreeGrafter"/>
</dbReference>
<evidence type="ECO:0008006" key="11">
    <source>
        <dbReference type="Google" id="ProtNLM"/>
    </source>
</evidence>
<comment type="subcellular location">
    <subcellularLocation>
        <location evidence="1">Membrane</location>
        <topology evidence="1">Multi-pass membrane protein</topology>
    </subcellularLocation>
</comment>
<organism evidence="9 10">
    <name type="scientific">Brachionus calyciflorus</name>
    <dbReference type="NCBI Taxonomy" id="104777"/>
    <lineage>
        <taxon>Eukaryota</taxon>
        <taxon>Metazoa</taxon>
        <taxon>Spiralia</taxon>
        <taxon>Gnathifera</taxon>
        <taxon>Rotifera</taxon>
        <taxon>Eurotatoria</taxon>
        <taxon>Monogononta</taxon>
        <taxon>Pseudotrocha</taxon>
        <taxon>Ploima</taxon>
        <taxon>Brachionidae</taxon>
        <taxon>Brachionus</taxon>
    </lineage>
</organism>
<dbReference type="PANTHER" id="PTHR43829">
    <property type="entry name" value="AQUAPORIN OR AQUAGLYCEROPORIN RELATED"/>
    <property type="match status" value="1"/>
</dbReference>
<evidence type="ECO:0000313" key="10">
    <source>
        <dbReference type="Proteomes" id="UP000663879"/>
    </source>
</evidence>
<dbReference type="InterPro" id="IPR022357">
    <property type="entry name" value="MIP_CS"/>
</dbReference>
<evidence type="ECO:0000256" key="8">
    <source>
        <dbReference type="SAM" id="Phobius"/>
    </source>
</evidence>
<evidence type="ECO:0000256" key="6">
    <source>
        <dbReference type="ARBA" id="ARBA00023136"/>
    </source>
</evidence>
<dbReference type="InterPro" id="IPR023271">
    <property type="entry name" value="Aquaporin-like"/>
</dbReference>
<feature type="transmembrane region" description="Helical" evidence="8">
    <location>
        <begin position="89"/>
        <end position="108"/>
    </location>
</feature>
<gene>
    <name evidence="9" type="ORF">OXX778_LOCUS9044</name>
</gene>
<comment type="caution">
    <text evidence="9">The sequence shown here is derived from an EMBL/GenBank/DDBJ whole genome shotgun (WGS) entry which is preliminary data.</text>
</comment>
<keyword evidence="5 8" id="KW-1133">Transmembrane helix</keyword>
<sequence>MNSDDLSEIIVKSELSLNSRFDKLPENIEYPNKFTTLIKKYKLKSQLAKEFLAELLGTLILVLTGLAGGAQSKFLAKNDGHVDYVSPHLSGGLGVTAAILIVGKVSGAHLNPAVSLAMFLSSRIKIKKFLAFLAAQFLGAFIGAVLVYAIYYTALSNYEEFKTMDTAEIFITSPGKNIGFFTAFFDQIIGTCLLVMVILAITDKKNVELPHGVIALSVGITLFVIGSTLGFNCGAPLNPARDLSPRFFVFISGWGNQVFTNVDYYFLVPIFGPMTGAFFGTIFYMILVSNHFD</sequence>
<dbReference type="InterPro" id="IPR050363">
    <property type="entry name" value="MIP/Aquaporin"/>
</dbReference>
<keyword evidence="6 8" id="KW-0472">Membrane</keyword>
<dbReference type="Gene3D" id="1.20.1080.10">
    <property type="entry name" value="Glycerol uptake facilitator protein"/>
    <property type="match status" value="1"/>
</dbReference>
<feature type="transmembrane region" description="Helical" evidence="8">
    <location>
        <begin position="178"/>
        <end position="201"/>
    </location>
</feature>
<dbReference type="PANTHER" id="PTHR43829:SF9">
    <property type="entry name" value="AQUAPORIN-9"/>
    <property type="match status" value="1"/>
</dbReference>
<dbReference type="OrthoDB" id="3222at2759"/>
<feature type="transmembrane region" description="Helical" evidence="8">
    <location>
        <begin position="264"/>
        <end position="287"/>
    </location>
</feature>
<evidence type="ECO:0000256" key="7">
    <source>
        <dbReference type="RuleBase" id="RU000477"/>
    </source>
</evidence>
<keyword evidence="10" id="KW-1185">Reference proteome</keyword>
<dbReference type="InterPro" id="IPR000425">
    <property type="entry name" value="MIP"/>
</dbReference>
<reference evidence="9" key="1">
    <citation type="submission" date="2021-02" db="EMBL/GenBank/DDBJ databases">
        <authorList>
            <person name="Nowell W R."/>
        </authorList>
    </citation>
    <scope>NUCLEOTIDE SEQUENCE</scope>
    <source>
        <strain evidence="9">Ploen Becks lab</strain>
    </source>
</reference>
<accession>A0A813WMQ0</accession>
<evidence type="ECO:0000313" key="9">
    <source>
        <dbReference type="EMBL" id="CAF0852928.1"/>
    </source>
</evidence>
<evidence type="ECO:0000256" key="1">
    <source>
        <dbReference type="ARBA" id="ARBA00004141"/>
    </source>
</evidence>
<evidence type="ECO:0000256" key="2">
    <source>
        <dbReference type="ARBA" id="ARBA00006175"/>
    </source>
</evidence>
<feature type="transmembrane region" description="Helical" evidence="8">
    <location>
        <begin position="51"/>
        <end position="69"/>
    </location>
</feature>
<dbReference type="GO" id="GO:0015254">
    <property type="term" value="F:glycerol channel activity"/>
    <property type="evidence" value="ECO:0007669"/>
    <property type="project" value="TreeGrafter"/>
</dbReference>
<dbReference type="PRINTS" id="PR00783">
    <property type="entry name" value="MINTRINSICP"/>
</dbReference>
<feature type="transmembrane region" description="Helical" evidence="8">
    <location>
        <begin position="129"/>
        <end position="151"/>
    </location>
</feature>
<evidence type="ECO:0000256" key="3">
    <source>
        <dbReference type="ARBA" id="ARBA00022448"/>
    </source>
</evidence>
<keyword evidence="3 7" id="KW-0813">Transport</keyword>
<dbReference type="EMBL" id="CAJNOC010001303">
    <property type="protein sequence ID" value="CAF0852928.1"/>
    <property type="molecule type" value="Genomic_DNA"/>
</dbReference>
<proteinExistence type="inferred from homology"/>
<keyword evidence="4 7" id="KW-0812">Transmembrane</keyword>
<evidence type="ECO:0000256" key="4">
    <source>
        <dbReference type="ARBA" id="ARBA00022692"/>
    </source>
</evidence>
<feature type="transmembrane region" description="Helical" evidence="8">
    <location>
        <begin position="213"/>
        <end position="237"/>
    </location>
</feature>
<evidence type="ECO:0000256" key="5">
    <source>
        <dbReference type="ARBA" id="ARBA00022989"/>
    </source>
</evidence>
<comment type="similarity">
    <text evidence="2 7">Belongs to the MIP/aquaporin (TC 1.A.8) family.</text>
</comment>
<name>A0A813WMQ0_9BILA</name>
<dbReference type="SUPFAM" id="SSF81338">
    <property type="entry name" value="Aquaporin-like"/>
    <property type="match status" value="1"/>
</dbReference>